<evidence type="ECO:0000313" key="2">
    <source>
        <dbReference type="Proteomes" id="UP000092596"/>
    </source>
</evidence>
<name>A0A1B0ZJA2_9MICO</name>
<protein>
    <submittedName>
        <fullName evidence="1">Uncharacterized protein</fullName>
    </submittedName>
</protein>
<gene>
    <name evidence="1" type="ORF">DAD186_13620</name>
</gene>
<dbReference type="KEGG" id="dva:DAD186_13620"/>
<evidence type="ECO:0000313" key="1">
    <source>
        <dbReference type="EMBL" id="ANP27912.1"/>
    </source>
</evidence>
<sequence>MEEKLAMKLDQALKTRGSTNVFEILRAEFVANALSVDGALFERVATYAMQNY</sequence>
<proteinExistence type="predicted"/>
<dbReference type="AlphaFoldDB" id="A0A1B0ZJA2"/>
<accession>A0A1B0ZJA2</accession>
<reference evidence="1 2" key="1">
    <citation type="submission" date="2015-06" db="EMBL/GenBank/DDBJ databases">
        <title>Investigation of pathophysiology for high-risk pregnancy and development of treatment modality based on it.</title>
        <authorList>
            <person name="Kim B.-C."/>
            <person name="Lim S."/>
        </authorList>
    </citation>
    <scope>NUCLEOTIDE SEQUENCE [LARGE SCALE GENOMIC DNA]</scope>
    <source>
        <strain evidence="1 2">AD1-86</strain>
    </source>
</reference>
<dbReference type="EMBL" id="CP012117">
    <property type="protein sequence ID" value="ANP27912.1"/>
    <property type="molecule type" value="Genomic_DNA"/>
</dbReference>
<dbReference type="Proteomes" id="UP000092596">
    <property type="component" value="Chromosome"/>
</dbReference>
<organism evidence="1 2">
    <name type="scientific">Dermabacter vaginalis</name>
    <dbReference type="NCBI Taxonomy" id="1630135"/>
    <lineage>
        <taxon>Bacteria</taxon>
        <taxon>Bacillati</taxon>
        <taxon>Actinomycetota</taxon>
        <taxon>Actinomycetes</taxon>
        <taxon>Micrococcales</taxon>
        <taxon>Dermabacteraceae</taxon>
        <taxon>Dermabacter</taxon>
    </lineage>
</organism>